<organism evidence="2 3">
    <name type="scientific">Citrullus colocynthis</name>
    <name type="common">colocynth</name>
    <dbReference type="NCBI Taxonomy" id="252529"/>
    <lineage>
        <taxon>Eukaryota</taxon>
        <taxon>Viridiplantae</taxon>
        <taxon>Streptophyta</taxon>
        <taxon>Embryophyta</taxon>
        <taxon>Tracheophyta</taxon>
        <taxon>Spermatophyta</taxon>
        <taxon>Magnoliopsida</taxon>
        <taxon>eudicotyledons</taxon>
        <taxon>Gunneridae</taxon>
        <taxon>Pentapetalae</taxon>
        <taxon>rosids</taxon>
        <taxon>fabids</taxon>
        <taxon>Cucurbitales</taxon>
        <taxon>Cucurbitaceae</taxon>
        <taxon>Benincaseae</taxon>
        <taxon>Citrullus</taxon>
    </lineage>
</organism>
<evidence type="ECO:0000313" key="2">
    <source>
        <dbReference type="EMBL" id="CAK9324192.1"/>
    </source>
</evidence>
<dbReference type="Proteomes" id="UP001642487">
    <property type="component" value="Chromosome 6"/>
</dbReference>
<gene>
    <name evidence="2" type="ORF">CITCOLO1_LOCUS16418</name>
</gene>
<keyword evidence="1" id="KW-1133">Transmembrane helix</keyword>
<reference evidence="2 3" key="1">
    <citation type="submission" date="2024-03" db="EMBL/GenBank/DDBJ databases">
        <authorList>
            <person name="Gkanogiannis A."/>
            <person name="Becerra Lopez-Lavalle L."/>
        </authorList>
    </citation>
    <scope>NUCLEOTIDE SEQUENCE [LARGE SCALE GENOMIC DNA]</scope>
</reference>
<protein>
    <submittedName>
        <fullName evidence="2">Uncharacterized protein</fullName>
    </submittedName>
</protein>
<keyword evidence="1" id="KW-0812">Transmembrane</keyword>
<proteinExistence type="predicted"/>
<keyword evidence="3" id="KW-1185">Reference proteome</keyword>
<evidence type="ECO:0000256" key="1">
    <source>
        <dbReference type="SAM" id="Phobius"/>
    </source>
</evidence>
<evidence type="ECO:0000313" key="3">
    <source>
        <dbReference type="Proteomes" id="UP001642487"/>
    </source>
</evidence>
<dbReference type="EMBL" id="OZ021740">
    <property type="protein sequence ID" value="CAK9324192.1"/>
    <property type="molecule type" value="Genomic_DNA"/>
</dbReference>
<keyword evidence="1" id="KW-0472">Membrane</keyword>
<name>A0ABP0YW86_9ROSI</name>
<accession>A0ABP0YW86</accession>
<feature type="transmembrane region" description="Helical" evidence="1">
    <location>
        <begin position="19"/>
        <end position="41"/>
    </location>
</feature>
<sequence>MNIIVPCANHFSRSSAPSIFFVILRHFAANLALAFSIRLLLRLRLTPRTLLKIYLQLQDEPTNGGRC</sequence>